<proteinExistence type="predicted"/>
<reference evidence="1 2" key="1">
    <citation type="journal article" date="2021" name="Commun. Biol.">
        <title>The genome of Shorea leprosula (Dipterocarpaceae) highlights the ecological relevance of drought in aseasonal tropical rainforests.</title>
        <authorList>
            <person name="Ng K.K.S."/>
            <person name="Kobayashi M.J."/>
            <person name="Fawcett J.A."/>
            <person name="Hatakeyama M."/>
            <person name="Paape T."/>
            <person name="Ng C.H."/>
            <person name="Ang C.C."/>
            <person name="Tnah L.H."/>
            <person name="Lee C.T."/>
            <person name="Nishiyama T."/>
            <person name="Sese J."/>
            <person name="O'Brien M.J."/>
            <person name="Copetti D."/>
            <person name="Mohd Noor M.I."/>
            <person name="Ong R.C."/>
            <person name="Putra M."/>
            <person name="Sireger I.Z."/>
            <person name="Indrioko S."/>
            <person name="Kosugi Y."/>
            <person name="Izuno A."/>
            <person name="Isagi Y."/>
            <person name="Lee S.L."/>
            <person name="Shimizu K.K."/>
        </authorList>
    </citation>
    <scope>NUCLEOTIDE SEQUENCE [LARGE SCALE GENOMIC DNA]</scope>
    <source>
        <strain evidence="1">214</strain>
    </source>
</reference>
<dbReference type="Proteomes" id="UP001054252">
    <property type="component" value="Unassembled WGS sequence"/>
</dbReference>
<protein>
    <submittedName>
        <fullName evidence="1">Uncharacterized protein</fullName>
    </submittedName>
</protein>
<gene>
    <name evidence="1" type="ORF">SLEP1_g50409</name>
</gene>
<sequence length="39" mass="4386">MSAWRLARPRIWVLRRDRFRELPPALPSASPPAKSGSVG</sequence>
<dbReference type="AlphaFoldDB" id="A0AAV5LZW2"/>
<evidence type="ECO:0000313" key="1">
    <source>
        <dbReference type="EMBL" id="GKV43069.1"/>
    </source>
</evidence>
<dbReference type="EMBL" id="BPVZ01000164">
    <property type="protein sequence ID" value="GKV43069.1"/>
    <property type="molecule type" value="Genomic_DNA"/>
</dbReference>
<name>A0AAV5LZW2_9ROSI</name>
<evidence type="ECO:0000313" key="2">
    <source>
        <dbReference type="Proteomes" id="UP001054252"/>
    </source>
</evidence>
<keyword evidence="2" id="KW-1185">Reference proteome</keyword>
<comment type="caution">
    <text evidence="1">The sequence shown here is derived from an EMBL/GenBank/DDBJ whole genome shotgun (WGS) entry which is preliminary data.</text>
</comment>
<accession>A0AAV5LZW2</accession>
<organism evidence="1 2">
    <name type="scientific">Rubroshorea leprosula</name>
    <dbReference type="NCBI Taxonomy" id="152421"/>
    <lineage>
        <taxon>Eukaryota</taxon>
        <taxon>Viridiplantae</taxon>
        <taxon>Streptophyta</taxon>
        <taxon>Embryophyta</taxon>
        <taxon>Tracheophyta</taxon>
        <taxon>Spermatophyta</taxon>
        <taxon>Magnoliopsida</taxon>
        <taxon>eudicotyledons</taxon>
        <taxon>Gunneridae</taxon>
        <taxon>Pentapetalae</taxon>
        <taxon>rosids</taxon>
        <taxon>malvids</taxon>
        <taxon>Malvales</taxon>
        <taxon>Dipterocarpaceae</taxon>
        <taxon>Rubroshorea</taxon>
    </lineage>
</organism>